<evidence type="ECO:0000313" key="2">
    <source>
        <dbReference type="Proteomes" id="UP001321760"/>
    </source>
</evidence>
<gene>
    <name evidence="1" type="ORF">QBC34DRAFT_445254</name>
</gene>
<sequence>MASNTPTTDTKADPLGFMIRLSPDIYHLRPSPSASTDTLQSAPELIIIASWMGARDAHIAKYIHPYRSLYPSSEILLLRSEAKHFTRPVKCRAAIEDAAVPVLRAAIPYLDSQPATDTDTDTDAAGKGKGENPRLLIHIFSGGGSFSVFWLRTLVNLPPYAVVYDSAPPQYHYKESYGAISAALPSSRLRVLLAPLVHFWCVLWWLRHRVYDARGGGPLGRIAAAHNEREGRARGEVRRGYVYSEGDEFVGWRDVEGHAEEARRRGFEVVMEKFEGSGHVNHARVDGERYWGLVKRVWEGR</sequence>
<keyword evidence="2" id="KW-1185">Reference proteome</keyword>
<name>A0AAV9H3P0_9PEZI</name>
<dbReference type="EMBL" id="MU865915">
    <property type="protein sequence ID" value="KAK4454844.1"/>
    <property type="molecule type" value="Genomic_DNA"/>
</dbReference>
<evidence type="ECO:0008006" key="3">
    <source>
        <dbReference type="Google" id="ProtNLM"/>
    </source>
</evidence>
<dbReference type="PANTHER" id="PTHR12265">
    <property type="entry name" value="TRANSMEMBRANE PROTEIN 53"/>
    <property type="match status" value="1"/>
</dbReference>
<evidence type="ECO:0000313" key="1">
    <source>
        <dbReference type="EMBL" id="KAK4454844.1"/>
    </source>
</evidence>
<organism evidence="1 2">
    <name type="scientific">Podospora aff. communis PSN243</name>
    <dbReference type="NCBI Taxonomy" id="3040156"/>
    <lineage>
        <taxon>Eukaryota</taxon>
        <taxon>Fungi</taxon>
        <taxon>Dikarya</taxon>
        <taxon>Ascomycota</taxon>
        <taxon>Pezizomycotina</taxon>
        <taxon>Sordariomycetes</taxon>
        <taxon>Sordariomycetidae</taxon>
        <taxon>Sordariales</taxon>
        <taxon>Podosporaceae</taxon>
        <taxon>Podospora</taxon>
    </lineage>
</organism>
<reference evidence="1" key="1">
    <citation type="journal article" date="2023" name="Mol. Phylogenet. Evol.">
        <title>Genome-scale phylogeny and comparative genomics of the fungal order Sordariales.</title>
        <authorList>
            <person name="Hensen N."/>
            <person name="Bonometti L."/>
            <person name="Westerberg I."/>
            <person name="Brannstrom I.O."/>
            <person name="Guillou S."/>
            <person name="Cros-Aarteil S."/>
            <person name="Calhoun S."/>
            <person name="Haridas S."/>
            <person name="Kuo A."/>
            <person name="Mondo S."/>
            <person name="Pangilinan J."/>
            <person name="Riley R."/>
            <person name="LaButti K."/>
            <person name="Andreopoulos B."/>
            <person name="Lipzen A."/>
            <person name="Chen C."/>
            <person name="Yan M."/>
            <person name="Daum C."/>
            <person name="Ng V."/>
            <person name="Clum A."/>
            <person name="Steindorff A."/>
            <person name="Ohm R.A."/>
            <person name="Martin F."/>
            <person name="Silar P."/>
            <person name="Natvig D.O."/>
            <person name="Lalanne C."/>
            <person name="Gautier V."/>
            <person name="Ament-Velasquez S.L."/>
            <person name="Kruys A."/>
            <person name="Hutchinson M.I."/>
            <person name="Powell A.J."/>
            <person name="Barry K."/>
            <person name="Miller A.N."/>
            <person name="Grigoriev I.V."/>
            <person name="Debuchy R."/>
            <person name="Gladieux P."/>
            <person name="Hiltunen Thoren M."/>
            <person name="Johannesson H."/>
        </authorList>
    </citation>
    <scope>NUCLEOTIDE SEQUENCE</scope>
    <source>
        <strain evidence="1">PSN243</strain>
    </source>
</reference>
<dbReference type="AlphaFoldDB" id="A0AAV9H3P0"/>
<dbReference type="InterPro" id="IPR008547">
    <property type="entry name" value="DUF829_TMEM53"/>
</dbReference>
<protein>
    <recommendedName>
        <fullName evidence="3">Indole-diterpene biosynthesis protein PaxU</fullName>
    </recommendedName>
</protein>
<proteinExistence type="predicted"/>
<dbReference type="PANTHER" id="PTHR12265:SF40">
    <property type="entry name" value="DUF829-DOMAIN-CONTAINING PROTEIN"/>
    <property type="match status" value="1"/>
</dbReference>
<dbReference type="Pfam" id="PF05705">
    <property type="entry name" value="DUF829"/>
    <property type="match status" value="1"/>
</dbReference>
<dbReference type="Proteomes" id="UP001321760">
    <property type="component" value="Unassembled WGS sequence"/>
</dbReference>
<accession>A0AAV9H3P0</accession>
<reference evidence="1" key="2">
    <citation type="submission" date="2023-05" db="EMBL/GenBank/DDBJ databases">
        <authorList>
            <consortium name="Lawrence Berkeley National Laboratory"/>
            <person name="Steindorff A."/>
            <person name="Hensen N."/>
            <person name="Bonometti L."/>
            <person name="Westerberg I."/>
            <person name="Brannstrom I.O."/>
            <person name="Guillou S."/>
            <person name="Cros-Aarteil S."/>
            <person name="Calhoun S."/>
            <person name="Haridas S."/>
            <person name="Kuo A."/>
            <person name="Mondo S."/>
            <person name="Pangilinan J."/>
            <person name="Riley R."/>
            <person name="Labutti K."/>
            <person name="Andreopoulos B."/>
            <person name="Lipzen A."/>
            <person name="Chen C."/>
            <person name="Yanf M."/>
            <person name="Daum C."/>
            <person name="Ng V."/>
            <person name="Clum A."/>
            <person name="Ohm R."/>
            <person name="Martin F."/>
            <person name="Silar P."/>
            <person name="Natvig D."/>
            <person name="Lalanne C."/>
            <person name="Gautier V."/>
            <person name="Ament-Velasquez S.L."/>
            <person name="Kruys A."/>
            <person name="Hutchinson M.I."/>
            <person name="Powell A.J."/>
            <person name="Barry K."/>
            <person name="Miller A.N."/>
            <person name="Grigoriev I.V."/>
            <person name="Debuchy R."/>
            <person name="Gladieux P."/>
            <person name="Thoren M.H."/>
            <person name="Johannesson H."/>
        </authorList>
    </citation>
    <scope>NUCLEOTIDE SEQUENCE</scope>
    <source>
        <strain evidence="1">PSN243</strain>
    </source>
</reference>
<comment type="caution">
    <text evidence="1">The sequence shown here is derived from an EMBL/GenBank/DDBJ whole genome shotgun (WGS) entry which is preliminary data.</text>
</comment>